<name>A0A180GQY1_PUCT1</name>
<accession>A0A180GQY1</accession>
<evidence type="ECO:0000313" key="1">
    <source>
        <dbReference type="EMBL" id="OAV94961.1"/>
    </source>
</evidence>
<evidence type="ECO:0000313" key="3">
    <source>
        <dbReference type="Proteomes" id="UP000005240"/>
    </source>
</evidence>
<keyword evidence="3" id="KW-1185">Reference proteome</keyword>
<dbReference type="VEuPathDB" id="FungiDB:PTTG_06942"/>
<dbReference type="EnsemblFungi" id="PTTG_06942-t43_1">
    <property type="protein sequence ID" value="PTTG_06942-t43_1-p1"/>
    <property type="gene ID" value="PTTG_06942"/>
</dbReference>
<gene>
    <name evidence="1" type="ORF">PTTG_06942</name>
</gene>
<dbReference type="EMBL" id="ADAS02000034">
    <property type="protein sequence ID" value="OAV94961.1"/>
    <property type="molecule type" value="Genomic_DNA"/>
</dbReference>
<organism evidence="1">
    <name type="scientific">Puccinia triticina (isolate 1-1 / race 1 (BBBD))</name>
    <name type="common">Brown leaf rust fungus</name>
    <dbReference type="NCBI Taxonomy" id="630390"/>
    <lineage>
        <taxon>Eukaryota</taxon>
        <taxon>Fungi</taxon>
        <taxon>Dikarya</taxon>
        <taxon>Basidiomycota</taxon>
        <taxon>Pucciniomycotina</taxon>
        <taxon>Pucciniomycetes</taxon>
        <taxon>Pucciniales</taxon>
        <taxon>Pucciniaceae</taxon>
        <taxon>Puccinia</taxon>
    </lineage>
</organism>
<dbReference type="Proteomes" id="UP000005240">
    <property type="component" value="Unassembled WGS sequence"/>
</dbReference>
<reference evidence="1" key="1">
    <citation type="submission" date="2009-11" db="EMBL/GenBank/DDBJ databases">
        <authorList>
            <consortium name="The Broad Institute Genome Sequencing Platform"/>
            <person name="Ward D."/>
            <person name="Feldgarden M."/>
            <person name="Earl A."/>
            <person name="Young S.K."/>
            <person name="Zeng Q."/>
            <person name="Koehrsen M."/>
            <person name="Alvarado L."/>
            <person name="Berlin A."/>
            <person name="Bochicchio J."/>
            <person name="Borenstein D."/>
            <person name="Chapman S.B."/>
            <person name="Chen Z."/>
            <person name="Engels R."/>
            <person name="Freedman E."/>
            <person name="Gellesch M."/>
            <person name="Goldberg J."/>
            <person name="Griggs A."/>
            <person name="Gujja S."/>
            <person name="Heilman E."/>
            <person name="Heiman D."/>
            <person name="Hepburn T."/>
            <person name="Howarth C."/>
            <person name="Jen D."/>
            <person name="Larson L."/>
            <person name="Lewis B."/>
            <person name="Mehta T."/>
            <person name="Park D."/>
            <person name="Pearson M."/>
            <person name="Roberts A."/>
            <person name="Saif S."/>
            <person name="Shea T."/>
            <person name="Shenoy N."/>
            <person name="Sisk P."/>
            <person name="Stolte C."/>
            <person name="Sykes S."/>
            <person name="Thomson T."/>
            <person name="Walk T."/>
            <person name="White J."/>
            <person name="Yandava C."/>
            <person name="Izard J."/>
            <person name="Baranova O.V."/>
            <person name="Blanton J.M."/>
            <person name="Tanner A.C."/>
            <person name="Dewhirst F.E."/>
            <person name="Haas B."/>
            <person name="Nusbaum C."/>
            <person name="Birren B."/>
        </authorList>
    </citation>
    <scope>NUCLEOTIDE SEQUENCE [LARGE SCALE GENOMIC DNA]</scope>
    <source>
        <strain evidence="1">1-1 BBBD Race 1</strain>
    </source>
</reference>
<evidence type="ECO:0000313" key="2">
    <source>
        <dbReference type="EnsemblFungi" id="PTTG_06942-t43_1-p1"/>
    </source>
</evidence>
<reference evidence="1" key="2">
    <citation type="submission" date="2016-05" db="EMBL/GenBank/DDBJ databases">
        <title>Comparative analysis highlights variable genome content of wheat rusts and divergence of the mating loci.</title>
        <authorList>
            <person name="Cuomo C.A."/>
            <person name="Bakkeren G."/>
            <person name="Szabo L."/>
            <person name="Khalil H."/>
            <person name="Joly D."/>
            <person name="Goldberg J."/>
            <person name="Young S."/>
            <person name="Zeng Q."/>
            <person name="Fellers J."/>
        </authorList>
    </citation>
    <scope>NUCLEOTIDE SEQUENCE [LARGE SCALE GENOMIC DNA]</scope>
    <source>
        <strain evidence="1">1-1 BBBD Race 1</strain>
    </source>
</reference>
<sequence length="124" mass="14090">MTQEICASIPWPYSPTSQIPLKSQQCARSANIKTHALTEYHHQFEHWEATPNHPRLVIRASILINQAFARFIFALEPFKNTAKAVQLLANLITKLGSFLTQHHLTDSTQLWNGLGRLADKIFQA</sequence>
<dbReference type="OrthoDB" id="2507706at2759"/>
<reference evidence="2 3" key="3">
    <citation type="journal article" date="2017" name="G3 (Bethesda)">
        <title>Comparative analysis highlights variable genome content of wheat rusts and divergence of the mating loci.</title>
        <authorList>
            <person name="Cuomo C.A."/>
            <person name="Bakkeren G."/>
            <person name="Khalil H.B."/>
            <person name="Panwar V."/>
            <person name="Joly D."/>
            <person name="Linning R."/>
            <person name="Sakthikumar S."/>
            <person name="Song X."/>
            <person name="Adiconis X."/>
            <person name="Fan L."/>
            <person name="Goldberg J.M."/>
            <person name="Levin J.Z."/>
            <person name="Young S."/>
            <person name="Zeng Q."/>
            <person name="Anikster Y."/>
            <person name="Bruce M."/>
            <person name="Wang M."/>
            <person name="Yin C."/>
            <person name="McCallum B."/>
            <person name="Szabo L.J."/>
            <person name="Hulbert S."/>
            <person name="Chen X."/>
            <person name="Fellers J.P."/>
        </authorList>
    </citation>
    <scope>NUCLEOTIDE SEQUENCE</scope>
    <source>
        <strain evidence="3">Isolate 1-1 / race 1 (BBBD)</strain>
        <strain evidence="2">isolate 1-1 / race 1 (BBBD)</strain>
    </source>
</reference>
<reference evidence="2" key="4">
    <citation type="submission" date="2025-05" db="UniProtKB">
        <authorList>
            <consortium name="EnsemblFungi"/>
        </authorList>
    </citation>
    <scope>IDENTIFICATION</scope>
    <source>
        <strain evidence="2">isolate 1-1 / race 1 (BBBD)</strain>
    </source>
</reference>
<dbReference type="AlphaFoldDB" id="A0A180GQY1"/>
<proteinExistence type="predicted"/>
<protein>
    <submittedName>
        <fullName evidence="1 2">Uncharacterized protein</fullName>
    </submittedName>
</protein>